<evidence type="ECO:0000259" key="5">
    <source>
        <dbReference type="SMART" id="SM00872"/>
    </source>
</evidence>
<dbReference type="PANTHER" id="PTHR46017">
    <property type="entry name" value="ALPHA-MANNOSIDASE 2C1"/>
    <property type="match status" value="1"/>
</dbReference>
<evidence type="ECO:0000256" key="1">
    <source>
        <dbReference type="ARBA" id="ARBA00009792"/>
    </source>
</evidence>
<dbReference type="SUPFAM" id="SSF88713">
    <property type="entry name" value="Glycoside hydrolase/deacetylase"/>
    <property type="match status" value="1"/>
</dbReference>
<dbReference type="PATRIC" id="fig|1637645.4.peg.2827"/>
<reference evidence="6 7" key="1">
    <citation type="submission" date="2015-06" db="EMBL/GenBank/DDBJ databases">
        <title>Draft genome assembly of filamentous brackish cyanobacterium Limnoraphis robusta strain CS-951.</title>
        <authorList>
            <person name="Willis A."/>
            <person name="Parks M."/>
            <person name="Burford M.A."/>
        </authorList>
    </citation>
    <scope>NUCLEOTIDE SEQUENCE [LARGE SCALE GENOMIC DNA]</scope>
    <source>
        <strain evidence="6 7">CS-951</strain>
    </source>
</reference>
<dbReference type="InterPro" id="IPR037094">
    <property type="entry name" value="Glyco_hydro_38_cen_sf"/>
</dbReference>
<name>A0A0F5YEU1_9CYAN</name>
<dbReference type="FunFam" id="1.20.1270.50:FF:000004">
    <property type="entry name" value="alpha-mannosidase 2C1 isoform X1"/>
    <property type="match status" value="1"/>
</dbReference>
<dbReference type="Gene3D" id="1.20.1270.50">
    <property type="entry name" value="Glycoside hydrolase family 38, central domain"/>
    <property type="match status" value="1"/>
</dbReference>
<dbReference type="Pfam" id="PF09261">
    <property type="entry name" value="Alpha-mann_mid"/>
    <property type="match status" value="1"/>
</dbReference>
<organism evidence="6 7">
    <name type="scientific">Limnoraphis robusta CS-951</name>
    <dbReference type="NCBI Taxonomy" id="1637645"/>
    <lineage>
        <taxon>Bacteria</taxon>
        <taxon>Bacillati</taxon>
        <taxon>Cyanobacteriota</taxon>
        <taxon>Cyanophyceae</taxon>
        <taxon>Oscillatoriophycideae</taxon>
        <taxon>Oscillatoriales</taxon>
        <taxon>Sirenicapillariaceae</taxon>
        <taxon>Limnoraphis</taxon>
    </lineage>
</organism>
<evidence type="ECO:0000256" key="2">
    <source>
        <dbReference type="ARBA" id="ARBA00022723"/>
    </source>
</evidence>
<dbReference type="OrthoDB" id="9772207at2"/>
<proteinExistence type="inferred from homology"/>
<dbReference type="GO" id="GO:0030246">
    <property type="term" value="F:carbohydrate binding"/>
    <property type="evidence" value="ECO:0007669"/>
    <property type="project" value="InterPro"/>
</dbReference>
<dbReference type="Gene3D" id="3.20.110.10">
    <property type="entry name" value="Glycoside hydrolase 38, N terminal domain"/>
    <property type="match status" value="1"/>
</dbReference>
<keyword evidence="2" id="KW-0479">Metal-binding</keyword>
<dbReference type="Gene3D" id="2.70.98.30">
    <property type="entry name" value="Golgi alpha-mannosidase II, domain 4"/>
    <property type="match status" value="1"/>
</dbReference>
<dbReference type="Pfam" id="PF17677">
    <property type="entry name" value="Glyco_hydro38C2"/>
    <property type="match status" value="1"/>
</dbReference>
<dbReference type="SMART" id="SM00872">
    <property type="entry name" value="Alpha-mann_mid"/>
    <property type="match status" value="1"/>
</dbReference>
<feature type="domain" description="Glycoside hydrolase family 38 central" evidence="5">
    <location>
        <begin position="495"/>
        <end position="573"/>
    </location>
</feature>
<dbReference type="InterPro" id="IPR028995">
    <property type="entry name" value="Glyco_hydro_57/38_cen_sf"/>
</dbReference>
<dbReference type="Gene3D" id="2.60.40.2220">
    <property type="match status" value="1"/>
</dbReference>
<protein>
    <submittedName>
        <fullName evidence="6">Alpha-mannosidase</fullName>
    </submittedName>
</protein>
<dbReference type="InterPro" id="IPR027291">
    <property type="entry name" value="Glyco_hydro_38_N_sf"/>
</dbReference>
<dbReference type="InterPro" id="IPR011013">
    <property type="entry name" value="Gal_mutarotase_sf_dom"/>
</dbReference>
<evidence type="ECO:0000313" key="7">
    <source>
        <dbReference type="Proteomes" id="UP000033607"/>
    </source>
</evidence>
<dbReference type="InterPro" id="IPR000602">
    <property type="entry name" value="Glyco_hydro_38_N"/>
</dbReference>
<evidence type="ECO:0000256" key="3">
    <source>
        <dbReference type="ARBA" id="ARBA00022801"/>
    </source>
</evidence>
<gene>
    <name evidence="6" type="ORF">WN50_14460</name>
</gene>
<dbReference type="RefSeq" id="WP_049559260.1">
    <property type="nucleotide sequence ID" value="NZ_LATL02000140.1"/>
</dbReference>
<keyword evidence="4" id="KW-0326">Glycosidase</keyword>
<dbReference type="InterPro" id="IPR011330">
    <property type="entry name" value="Glyco_hydro/deAcase_b/a-brl"/>
</dbReference>
<keyword evidence="3" id="KW-0378">Hydrolase</keyword>
<dbReference type="AlphaFoldDB" id="A0A0F5YEU1"/>
<accession>A0A0F5YEU1</accession>
<evidence type="ECO:0000313" key="6">
    <source>
        <dbReference type="EMBL" id="KKD37429.2"/>
    </source>
</evidence>
<sequence>MTALGASLSQISTTIERLRQLTRLDVQTSWNFCQPDGSISPVELNERQHIAWPPQQVIELQQTIIVPTTLNNFPLTEFSLRLVLKWWAEVASIYVNDQLIQTGDLFDCSTRVLLSNSVKPGDVFTLRLQLVSPKHDHGALVQSVCVYETSTENQVDPGFLADELEVFLIQIPQPPSFINTRQEALNVLTATLNKIDWFALPEHPEKFNNSLIAVRQTLIHYISTNLPNFNSKIALLGHAHLDLAWLWPVADTWKAAENTFKSVLSLQQDFPNLIFTHSSPALYAWIETHHPDIFSQIQQQVKNKHWEIAAGLWVEPELNIISGESIARQLLYGQLYTQEKFGQVSPIAWLPDSFGFCWQLPQLLKQGGVEYFVTQKLRWNDTTQFPYGLFNWQSPDGTEIVSYMSALIGEAIDPIKMATYAAEWQTQTGLKTALWLPGVGDHGGGPTRDMLEVAGHWEGSPFFPKLSFSQAIDYLTDISQQSGELPVWRDELYLEFHRGCYTTHADQKRWNRRCENLLYQAELWSAVATLQTTAVYPKTQLEAAWKQVLFNQFHDILPGSSIPEVYQDANQAWQEAYNTAEQLRERAIMAIATSTPLPPPPQPGCYPILVWNSLNGSCSQVVELSLSSPGVWKLYDTAGKALRCQIGEGKLRFLATDVPSVGFRVFWLSREMAETPDNSLIEASKSPLQADASANFTTSIPLIQNFVNLNINYPKNWVLENEWLKVEIAEDTGKISQIWDKKNRRKVLAEMGGNDLQFFGDSGQYWDGWNIDPNYKQYPLEPPQLKSITWKEQGEIQQRLQVIRVWRNSEFIQDYVLEADSPILKIETKVNWQERHVLVKAAFPLTITVDRANCEIPCGVMQRPTKPQTETEKAKWEIPAMNWVDLGDENYGVSLLNDCKYGYDFQPDQIRLTLLRGSTWPDPEADLGTHQFTYGIYPHSGNWKTAKVTQYGYQLNQPLQVQVLSLEDCQFSEQGLGSQSFLNLGTDALILMAFKQAEQNSQQWILRCYESWGEETELKLENALGLAIANSVNLLEEGIDSPNFPKIPPWKIVSLQLFNSSEF</sequence>
<dbReference type="GO" id="GO:0006013">
    <property type="term" value="P:mannose metabolic process"/>
    <property type="evidence" value="ECO:0007669"/>
    <property type="project" value="InterPro"/>
</dbReference>
<dbReference type="Pfam" id="PF07748">
    <property type="entry name" value="Glyco_hydro_38C"/>
    <property type="match status" value="1"/>
</dbReference>
<dbReference type="GO" id="GO:0009313">
    <property type="term" value="P:oligosaccharide catabolic process"/>
    <property type="evidence" value="ECO:0007669"/>
    <property type="project" value="TreeGrafter"/>
</dbReference>
<comment type="caution">
    <text evidence="6">The sequence shown here is derived from an EMBL/GenBank/DDBJ whole genome shotgun (WGS) entry which is preliminary data.</text>
</comment>
<dbReference type="GO" id="GO:0046872">
    <property type="term" value="F:metal ion binding"/>
    <property type="evidence" value="ECO:0007669"/>
    <property type="project" value="UniProtKB-KW"/>
</dbReference>
<dbReference type="InterPro" id="IPR011682">
    <property type="entry name" value="Glyco_hydro_38_C"/>
</dbReference>
<evidence type="ECO:0000256" key="4">
    <source>
        <dbReference type="ARBA" id="ARBA00023295"/>
    </source>
</evidence>
<dbReference type="SUPFAM" id="SSF88688">
    <property type="entry name" value="Families 57/38 glycoside transferase middle domain"/>
    <property type="match status" value="1"/>
</dbReference>
<dbReference type="GO" id="GO:0004559">
    <property type="term" value="F:alpha-mannosidase activity"/>
    <property type="evidence" value="ECO:0007669"/>
    <property type="project" value="InterPro"/>
</dbReference>
<dbReference type="EMBL" id="LATL02000140">
    <property type="protein sequence ID" value="KKD37429.2"/>
    <property type="molecule type" value="Genomic_DNA"/>
</dbReference>
<dbReference type="CDD" id="cd10789">
    <property type="entry name" value="GH38N_AMII_ER_cytosolic"/>
    <property type="match status" value="1"/>
</dbReference>
<dbReference type="SUPFAM" id="SSF74650">
    <property type="entry name" value="Galactose mutarotase-like"/>
    <property type="match status" value="1"/>
</dbReference>
<dbReference type="InterPro" id="IPR015341">
    <property type="entry name" value="Glyco_hydro_38_cen"/>
</dbReference>
<dbReference type="Pfam" id="PF01074">
    <property type="entry name" value="Glyco_hydro_38N"/>
    <property type="match status" value="1"/>
</dbReference>
<dbReference type="PANTHER" id="PTHR46017:SF1">
    <property type="entry name" value="ALPHA-MANNOSIDASE 2C1"/>
    <property type="match status" value="1"/>
</dbReference>
<dbReference type="InterPro" id="IPR041147">
    <property type="entry name" value="GH38_C"/>
</dbReference>
<comment type="similarity">
    <text evidence="1">Belongs to the glycosyl hydrolase 38 family.</text>
</comment>
<dbReference type="Proteomes" id="UP000033607">
    <property type="component" value="Unassembled WGS sequence"/>
</dbReference>